<dbReference type="GO" id="GO:0005634">
    <property type="term" value="C:nucleus"/>
    <property type="evidence" value="ECO:0007669"/>
    <property type="project" value="UniProtKB-SubCell"/>
</dbReference>
<feature type="compositionally biased region" description="Low complexity" evidence="10">
    <location>
        <begin position="556"/>
        <end position="565"/>
    </location>
</feature>
<dbReference type="InterPro" id="IPR035500">
    <property type="entry name" value="NHR-like_dom_sf"/>
</dbReference>
<dbReference type="SUPFAM" id="SSF57716">
    <property type="entry name" value="Glucocorticoid receptor-like (DNA-binding domain)"/>
    <property type="match status" value="1"/>
</dbReference>
<dbReference type="PROSITE" id="PS00031">
    <property type="entry name" value="NUCLEAR_REC_DBD_1"/>
    <property type="match status" value="1"/>
</dbReference>
<evidence type="ECO:0000256" key="7">
    <source>
        <dbReference type="ARBA" id="ARBA00023163"/>
    </source>
</evidence>
<keyword evidence="6" id="KW-0238">DNA-binding</keyword>
<evidence type="ECO:0000256" key="10">
    <source>
        <dbReference type="SAM" id="MobiDB-lite"/>
    </source>
</evidence>
<feature type="compositionally biased region" description="Pro residues" evidence="10">
    <location>
        <begin position="142"/>
        <end position="158"/>
    </location>
</feature>
<evidence type="ECO:0008006" key="14">
    <source>
        <dbReference type="Google" id="ProtNLM"/>
    </source>
</evidence>
<feature type="region of interest" description="Disordered" evidence="10">
    <location>
        <begin position="125"/>
        <end position="158"/>
    </location>
</feature>
<dbReference type="PROSITE" id="PS51030">
    <property type="entry name" value="NUCLEAR_REC_DBD_2"/>
    <property type="match status" value="1"/>
</dbReference>
<dbReference type="GO" id="GO:0000978">
    <property type="term" value="F:RNA polymerase II cis-regulatory region sequence-specific DNA binding"/>
    <property type="evidence" value="ECO:0007669"/>
    <property type="project" value="TreeGrafter"/>
</dbReference>
<dbReference type="PRINTS" id="PR00398">
    <property type="entry name" value="STRDHORMONER"/>
</dbReference>
<dbReference type="SUPFAM" id="SSF48508">
    <property type="entry name" value="Nuclear receptor ligand-binding domain"/>
    <property type="match status" value="1"/>
</dbReference>
<dbReference type="Pfam" id="PF00104">
    <property type="entry name" value="Hormone_recep"/>
    <property type="match status" value="1"/>
</dbReference>
<dbReference type="CDD" id="cd07072">
    <property type="entry name" value="NR_LBD_DHR38_like"/>
    <property type="match status" value="1"/>
</dbReference>
<keyword evidence="2" id="KW-0479">Metal-binding</keyword>
<dbReference type="InterPro" id="IPR000536">
    <property type="entry name" value="Nucl_hrmn_rcpt_lig-bd"/>
</dbReference>
<dbReference type="PANTHER" id="PTHR24085:SF4">
    <property type="entry name" value="NUCLEAR HORMONE RECEPTOR HR38-RELATED"/>
    <property type="match status" value="1"/>
</dbReference>
<feature type="compositionally biased region" description="Pro residues" evidence="10">
    <location>
        <begin position="571"/>
        <end position="587"/>
    </location>
</feature>
<keyword evidence="7" id="KW-0804">Transcription</keyword>
<feature type="compositionally biased region" description="Basic residues" evidence="10">
    <location>
        <begin position="264"/>
        <end position="286"/>
    </location>
</feature>
<dbReference type="Gene3D" id="1.10.565.10">
    <property type="entry name" value="Retinoid X Receptor"/>
    <property type="match status" value="1"/>
</dbReference>
<dbReference type="FunFam" id="1.10.565.10:FF:000008">
    <property type="entry name" value="Nuclear receptor subfamily 4 group A member 1"/>
    <property type="match status" value="1"/>
</dbReference>
<evidence type="ECO:0000256" key="6">
    <source>
        <dbReference type="ARBA" id="ARBA00023125"/>
    </source>
</evidence>
<dbReference type="PRINTS" id="PR01284">
    <property type="entry name" value="NUCLEARECPTR"/>
</dbReference>
<evidence type="ECO:0000259" key="11">
    <source>
        <dbReference type="PROSITE" id="PS51030"/>
    </source>
</evidence>
<dbReference type="PRINTS" id="PR00047">
    <property type="entry name" value="STROIDFINGER"/>
</dbReference>
<evidence type="ECO:0000256" key="5">
    <source>
        <dbReference type="ARBA" id="ARBA00023015"/>
    </source>
</evidence>
<dbReference type="InterPro" id="IPR001628">
    <property type="entry name" value="Znf_hrmn_rcpt"/>
</dbReference>
<feature type="region of interest" description="Disordered" evidence="10">
    <location>
        <begin position="185"/>
        <end position="209"/>
    </location>
</feature>
<dbReference type="Gene3D" id="3.30.50.10">
    <property type="entry name" value="Erythroid Transcription Factor GATA-1, subunit A"/>
    <property type="match status" value="1"/>
</dbReference>
<organism evidence="13">
    <name type="scientific">Timema douglasi</name>
    <name type="common">Walking stick</name>
    <dbReference type="NCBI Taxonomy" id="61478"/>
    <lineage>
        <taxon>Eukaryota</taxon>
        <taxon>Metazoa</taxon>
        <taxon>Ecdysozoa</taxon>
        <taxon>Arthropoda</taxon>
        <taxon>Hexapoda</taxon>
        <taxon>Insecta</taxon>
        <taxon>Pterygota</taxon>
        <taxon>Neoptera</taxon>
        <taxon>Polyneoptera</taxon>
        <taxon>Phasmatodea</taxon>
        <taxon>Timematodea</taxon>
        <taxon>Timematoidea</taxon>
        <taxon>Timematidae</taxon>
        <taxon>Timema</taxon>
    </lineage>
</organism>
<feature type="region of interest" description="Disordered" evidence="10">
    <location>
        <begin position="545"/>
        <end position="587"/>
    </location>
</feature>
<dbReference type="GO" id="GO:0008270">
    <property type="term" value="F:zinc ion binding"/>
    <property type="evidence" value="ECO:0007669"/>
    <property type="project" value="UniProtKB-KW"/>
</dbReference>
<feature type="domain" description="Nuclear receptor" evidence="11">
    <location>
        <begin position="589"/>
        <end position="680"/>
    </location>
</feature>
<name>A0A7R8VD06_TIMDO</name>
<dbReference type="PANTHER" id="PTHR24085">
    <property type="entry name" value="NUCLEAR HORMONE RECEPTOR"/>
    <property type="match status" value="1"/>
</dbReference>
<dbReference type="CDD" id="cd06969">
    <property type="entry name" value="NR_DBD_NGFI-B"/>
    <property type="match status" value="1"/>
</dbReference>
<dbReference type="InterPro" id="IPR001723">
    <property type="entry name" value="Nuclear_hrmn_rcpt"/>
</dbReference>
<dbReference type="Pfam" id="PF00105">
    <property type="entry name" value="zf-C4"/>
    <property type="match status" value="1"/>
</dbReference>
<dbReference type="GO" id="GO:0071376">
    <property type="term" value="P:cellular response to corticotropin-releasing hormone stimulus"/>
    <property type="evidence" value="ECO:0007669"/>
    <property type="project" value="TreeGrafter"/>
</dbReference>
<proteinExistence type="predicted"/>
<feature type="region of interest" description="Disordered" evidence="10">
    <location>
        <begin position="60"/>
        <end position="94"/>
    </location>
</feature>
<dbReference type="GO" id="GO:0035259">
    <property type="term" value="F:nuclear glucocorticoid receptor binding"/>
    <property type="evidence" value="ECO:0007669"/>
    <property type="project" value="TreeGrafter"/>
</dbReference>
<feature type="region of interest" description="Disordered" evidence="10">
    <location>
        <begin position="264"/>
        <end position="375"/>
    </location>
</feature>
<gene>
    <name evidence="13" type="ORF">TDIB3V08_LOCUS2218</name>
</gene>
<evidence type="ECO:0000313" key="13">
    <source>
        <dbReference type="EMBL" id="CAD7195845.1"/>
    </source>
</evidence>
<evidence type="ECO:0000256" key="9">
    <source>
        <dbReference type="ARBA" id="ARBA00023242"/>
    </source>
</evidence>
<keyword evidence="4" id="KW-0862">Zinc</keyword>
<dbReference type="GO" id="GO:0004879">
    <property type="term" value="F:nuclear receptor activity"/>
    <property type="evidence" value="ECO:0007669"/>
    <property type="project" value="InterPro"/>
</dbReference>
<evidence type="ECO:0000256" key="4">
    <source>
        <dbReference type="ARBA" id="ARBA00022833"/>
    </source>
</evidence>
<dbReference type="SMART" id="SM00430">
    <property type="entry name" value="HOLI"/>
    <property type="match status" value="1"/>
</dbReference>
<dbReference type="InterPro" id="IPR003070">
    <property type="entry name" value="NR4A1-3"/>
</dbReference>
<evidence type="ECO:0000256" key="2">
    <source>
        <dbReference type="ARBA" id="ARBA00022723"/>
    </source>
</evidence>
<keyword evidence="8" id="KW-0675">Receptor</keyword>
<dbReference type="SMART" id="SM00399">
    <property type="entry name" value="ZnF_C4"/>
    <property type="match status" value="1"/>
</dbReference>
<sequence>MLTTPSNGQFGPEAPKEVAPAAVFPSDVTLHRVQAGSTPFSVTSSMLLLQTQLAQPFYPREHSPMITPSKTSEGRQGRFLPRPKSTPRARERTLKGRPPTFVACVCEIRLFPLLLHPMGCLMSPRMDTRDEETDDQSEAGAAPPPTPSAAPAPLTPPLAPFGSSSFADLLSAPYSEETGTLTEELDPFPDVVFPPQELSPSHDSPAPLPSFQVPPFCLQETYSPRYIRPQSSTSPELTSLSSNYGIVTKMEDECYNVSSFANHLQHHHHHHHHHHQATPHHHHHHQPPLPSPAPASPYDFTPTHPTHHQPPFSPYYHPAQASPGFEAGPAVQDTYSLPHFPSTAELHVSTSLSPRQRRASLPLQRSESTTRGVLPDSTWGLHIEGALSHPIRGVLPDSTWGLHIEGALSHPIRGVLPDSTWGLHIEGALSHPIRGVLPDSTWGLHIEGALSHPIRGVLPDSTWGLHIEGALSHPIRGVLPDSTWGLHLEGALSRPIRGVLTDSTRGAALRGGFEPLHQGNADRLLTSILSFAPPSRSESPKLRLGVLAAGGPPPSASSSASSSPGVGDGPPATPTPPRSQQGPTPPSPSQLCAVCGDTAACQHYGVRTCEGCKGFFKRTVQKGSKYVCLAEKVFALSTEDGVCFLCQQACPVDKRRRNRCQFCRFQKCLAVGMVKEVVRTDSLKGRRGRLPSKPKSPQESPPSPPVSLITALVRAHVDTTPDLANLDYSQYHEPTPTDPVVTEAEKIQQFYNLLTTSVDVIRQFADKIPGFSELSREDQELLFQSASLELFVLRLAQRTRPDDTKLTFCNGFVLDKQQCQRSFGEWLHAIFDFCSSLHAMDIDISAFACLCALTLVTERHGLKEPHKVEQLQMKIIGSLRDHVTYNAEAQRKTHYFSRLLGKLPELRSLSVQGLQRIFYLKLEDLVPAPPLIENMFVASLPF</sequence>
<keyword evidence="5" id="KW-0805">Transcription regulation</keyword>
<evidence type="ECO:0000259" key="12">
    <source>
        <dbReference type="PROSITE" id="PS51843"/>
    </source>
</evidence>
<evidence type="ECO:0000256" key="1">
    <source>
        <dbReference type="ARBA" id="ARBA00004123"/>
    </source>
</evidence>
<feature type="domain" description="NR LBD" evidence="12">
    <location>
        <begin position="704"/>
        <end position="939"/>
    </location>
</feature>
<dbReference type="AlphaFoldDB" id="A0A7R8VD06"/>
<reference evidence="13" key="1">
    <citation type="submission" date="2020-11" db="EMBL/GenBank/DDBJ databases">
        <authorList>
            <person name="Tran Van P."/>
        </authorList>
    </citation>
    <scope>NUCLEOTIDE SEQUENCE</scope>
</reference>
<keyword evidence="3" id="KW-0863">Zinc-finger</keyword>
<dbReference type="PROSITE" id="PS51843">
    <property type="entry name" value="NR_LBD"/>
    <property type="match status" value="1"/>
</dbReference>
<accession>A0A7R8VD06</accession>
<dbReference type="GO" id="GO:0005667">
    <property type="term" value="C:transcription regulator complex"/>
    <property type="evidence" value="ECO:0007669"/>
    <property type="project" value="TreeGrafter"/>
</dbReference>
<dbReference type="EMBL" id="OA564916">
    <property type="protein sequence ID" value="CAD7195845.1"/>
    <property type="molecule type" value="Genomic_DNA"/>
</dbReference>
<evidence type="ECO:0000256" key="8">
    <source>
        <dbReference type="ARBA" id="ARBA00023170"/>
    </source>
</evidence>
<keyword evidence="9" id="KW-0539">Nucleus</keyword>
<protein>
    <recommendedName>
        <fullName evidence="14">Nuclear receptor subfamily 4 group A member 2</fullName>
    </recommendedName>
</protein>
<dbReference type="InterPro" id="IPR013088">
    <property type="entry name" value="Znf_NHR/GATA"/>
</dbReference>
<comment type="subcellular location">
    <subcellularLocation>
        <location evidence="1">Nucleus</location>
    </subcellularLocation>
</comment>
<feature type="region of interest" description="Disordered" evidence="10">
    <location>
        <begin position="683"/>
        <end position="705"/>
    </location>
</feature>
<evidence type="ECO:0000256" key="3">
    <source>
        <dbReference type="ARBA" id="ARBA00022771"/>
    </source>
</evidence>